<evidence type="ECO:0000256" key="3">
    <source>
        <dbReference type="ARBA" id="ARBA00023237"/>
    </source>
</evidence>
<proteinExistence type="predicted"/>
<dbReference type="Gene3D" id="2.120.10.30">
    <property type="entry name" value="TolB, C-terminal domain"/>
    <property type="match status" value="1"/>
</dbReference>
<dbReference type="InterPro" id="IPR036737">
    <property type="entry name" value="OmpA-like_sf"/>
</dbReference>
<accession>A0A7W9DKX0</accession>
<dbReference type="PROSITE" id="PS51123">
    <property type="entry name" value="OMPA_2"/>
    <property type="match status" value="1"/>
</dbReference>
<evidence type="ECO:0000259" key="5">
    <source>
        <dbReference type="PROSITE" id="PS51123"/>
    </source>
</evidence>
<dbReference type="CDD" id="cd07185">
    <property type="entry name" value="OmpA_C-like"/>
    <property type="match status" value="1"/>
</dbReference>
<dbReference type="Proteomes" id="UP000537718">
    <property type="component" value="Unassembled WGS sequence"/>
</dbReference>
<evidence type="ECO:0000256" key="1">
    <source>
        <dbReference type="ARBA" id="ARBA00004442"/>
    </source>
</evidence>
<evidence type="ECO:0000256" key="4">
    <source>
        <dbReference type="PROSITE-ProRule" id="PRU00473"/>
    </source>
</evidence>
<reference evidence="6 7" key="1">
    <citation type="submission" date="2020-08" db="EMBL/GenBank/DDBJ databases">
        <title>Genomic Encyclopedia of Type Strains, Phase IV (KMG-V): Genome sequencing to study the core and pangenomes of soil and plant-associated prokaryotes.</title>
        <authorList>
            <person name="Whitman W."/>
        </authorList>
    </citation>
    <scope>NUCLEOTIDE SEQUENCE [LARGE SCALE GENOMIC DNA]</scope>
    <source>
        <strain evidence="6 7">MP7CTX6</strain>
    </source>
</reference>
<dbReference type="Pfam" id="PF00691">
    <property type="entry name" value="OmpA"/>
    <property type="match status" value="1"/>
</dbReference>
<comment type="caution">
    <text evidence="6">The sequence shown here is derived from an EMBL/GenBank/DDBJ whole genome shotgun (WGS) entry which is preliminary data.</text>
</comment>
<dbReference type="PANTHER" id="PTHR30329:SF21">
    <property type="entry name" value="LIPOPROTEIN YIAD-RELATED"/>
    <property type="match status" value="1"/>
</dbReference>
<dbReference type="InterPro" id="IPR050330">
    <property type="entry name" value="Bact_OuterMem_StrucFunc"/>
</dbReference>
<protein>
    <submittedName>
        <fullName evidence="6">Outer membrane protein OmpA-like peptidoglycan-associated protein/tetratricopeptide (TPR) repeat protein</fullName>
    </submittedName>
</protein>
<dbReference type="InterPro" id="IPR006665">
    <property type="entry name" value="OmpA-like"/>
</dbReference>
<gene>
    <name evidence="6" type="ORF">HDE69_003691</name>
</gene>
<dbReference type="InterPro" id="IPR011990">
    <property type="entry name" value="TPR-like_helical_dom_sf"/>
</dbReference>
<organism evidence="6 7">
    <name type="scientific">Pedobacter cryoconitis</name>
    <dbReference type="NCBI Taxonomy" id="188932"/>
    <lineage>
        <taxon>Bacteria</taxon>
        <taxon>Pseudomonadati</taxon>
        <taxon>Bacteroidota</taxon>
        <taxon>Sphingobacteriia</taxon>
        <taxon>Sphingobacteriales</taxon>
        <taxon>Sphingobacteriaceae</taxon>
        <taxon>Pedobacter</taxon>
    </lineage>
</organism>
<dbReference type="EMBL" id="JACHCF010000009">
    <property type="protein sequence ID" value="MBB5622613.1"/>
    <property type="molecule type" value="Genomic_DNA"/>
</dbReference>
<dbReference type="InterPro" id="IPR006664">
    <property type="entry name" value="OMP_bac"/>
</dbReference>
<dbReference type="Gene3D" id="3.30.1330.60">
    <property type="entry name" value="OmpA-like domain"/>
    <property type="match status" value="1"/>
</dbReference>
<dbReference type="InterPro" id="IPR011042">
    <property type="entry name" value="6-blade_b-propeller_TolB-like"/>
</dbReference>
<evidence type="ECO:0000313" key="6">
    <source>
        <dbReference type="EMBL" id="MBB5622613.1"/>
    </source>
</evidence>
<dbReference type="GO" id="GO:0009279">
    <property type="term" value="C:cell outer membrane"/>
    <property type="evidence" value="ECO:0007669"/>
    <property type="project" value="UniProtKB-SubCell"/>
</dbReference>
<dbReference type="PRINTS" id="PR01021">
    <property type="entry name" value="OMPADOMAIN"/>
</dbReference>
<keyword evidence="3" id="KW-0998">Cell outer membrane</keyword>
<feature type="domain" description="OmpA-like" evidence="5">
    <location>
        <begin position="459"/>
        <end position="580"/>
    </location>
</feature>
<dbReference type="AlphaFoldDB" id="A0A7W9DKX0"/>
<dbReference type="PANTHER" id="PTHR30329">
    <property type="entry name" value="STATOR ELEMENT OF FLAGELLAR MOTOR COMPLEX"/>
    <property type="match status" value="1"/>
</dbReference>
<keyword evidence="2 4" id="KW-0472">Membrane</keyword>
<comment type="subcellular location">
    <subcellularLocation>
        <location evidence="1">Cell outer membrane</location>
    </subcellularLocation>
</comment>
<dbReference type="SUPFAM" id="SSF103088">
    <property type="entry name" value="OmpA-like"/>
    <property type="match status" value="1"/>
</dbReference>
<evidence type="ECO:0000313" key="7">
    <source>
        <dbReference type="Proteomes" id="UP000537718"/>
    </source>
</evidence>
<dbReference type="SUPFAM" id="SSF82171">
    <property type="entry name" value="DPP6 N-terminal domain-like"/>
    <property type="match status" value="1"/>
</dbReference>
<dbReference type="Pfam" id="PF07676">
    <property type="entry name" value="PD40"/>
    <property type="match status" value="2"/>
</dbReference>
<dbReference type="RefSeq" id="WP_183868511.1">
    <property type="nucleotide sequence ID" value="NZ_JACHCF010000009.1"/>
</dbReference>
<name>A0A7W9DKX0_9SPHI</name>
<sequence length="580" mass="64295">MKTIQSGIIIAILLLSLTVKAQYVLKEADTQFELFNYNRAIELYQKAYHKKKTLPAAQRLADAYRLTGNYPEAEKWYGIASALPKSPAENTLYYAKALQSNSKYEEAKTNYQKYISLKPEVSAAQQQVWLASCDSAQHWIKNPVSVTLVNEKELNSAGSDWGAVAYQQGIVFTSDRNFSGDTKKQKSKPFLKFDSPTKLPDPASYGWTGNQYLRLYEKAGKNDSLKAFALNAATNYHIGAASFTADGLTAYFTLTRIPKKITRQKGEPGTINLEIYSSSKDAAGSWGKPVPFKYNKVNEWSVGDPSISADGNQLYFVSTMPGGKGGTDIYSVTKNADGSWADAINVNAVNTDGNERNPFIAADGNFYFSSDGLIGMGGLDIYKAKQTRLDKPVNLGYPINSPQDDFAFYKGLKGTVFMASNRPGGAGNDDIYSFTDALVTTMNPKDSSTLHKDIFSDTIVLNKPIRIENIFYDFDKSNIRPDAARELDKLVSAMKTNETIGVELSSYTDSRGRDAYNQWLSQKRANSAVQYIISRGIDKSRITGHGYGETQLLNRCTNGVKCSEAMHQLNRRTEFKVISQ</sequence>
<dbReference type="SUPFAM" id="SSF48452">
    <property type="entry name" value="TPR-like"/>
    <property type="match status" value="1"/>
</dbReference>
<evidence type="ECO:0000256" key="2">
    <source>
        <dbReference type="ARBA" id="ARBA00023136"/>
    </source>
</evidence>
<dbReference type="Gene3D" id="1.25.40.10">
    <property type="entry name" value="Tetratricopeptide repeat domain"/>
    <property type="match status" value="1"/>
</dbReference>
<dbReference type="InterPro" id="IPR011659">
    <property type="entry name" value="WD40"/>
</dbReference>